<dbReference type="Proteomes" id="UP000001555">
    <property type="component" value="Unassembled WGS sequence"/>
</dbReference>
<dbReference type="PaxDb" id="6945-B7P175"/>
<dbReference type="HOGENOM" id="CLU_3089539_0_0_1"/>
<reference evidence="2" key="2">
    <citation type="submission" date="2020-05" db="UniProtKB">
        <authorList>
            <consortium name="EnsemblMetazoa"/>
        </authorList>
    </citation>
    <scope>IDENTIFICATION</scope>
    <source>
        <strain evidence="2">wikel</strain>
    </source>
</reference>
<dbReference type="VEuPathDB" id="VectorBase:ISCW015738"/>
<sequence>MAADVARQDPGPCPLHKLAFRVFFPLVLDGFRGTGRAPPFRCYDDSDISVPK</sequence>
<protein>
    <submittedName>
        <fullName evidence="1 2">Uncharacterized protein</fullName>
    </submittedName>
</protein>
<dbReference type="AlphaFoldDB" id="B7P175"/>
<dbReference type="EMBL" id="DS615078">
    <property type="protein sequence ID" value="EEC00347.1"/>
    <property type="molecule type" value="Genomic_DNA"/>
</dbReference>
<keyword evidence="3" id="KW-1185">Reference proteome</keyword>
<dbReference type="VEuPathDB" id="VectorBase:ISCI015738"/>
<gene>
    <name evidence="1" type="ORF">IscW_ISCW015738</name>
</gene>
<dbReference type="EnsemblMetazoa" id="ISCW015738-RA">
    <property type="protein sequence ID" value="ISCW015738-PA"/>
    <property type="gene ID" value="ISCW015738"/>
</dbReference>
<proteinExistence type="predicted"/>
<dbReference type="InParanoid" id="B7P175"/>
<evidence type="ECO:0000313" key="2">
    <source>
        <dbReference type="EnsemblMetazoa" id="ISCW015738-PA"/>
    </source>
</evidence>
<accession>B7P175</accession>
<evidence type="ECO:0000313" key="1">
    <source>
        <dbReference type="EMBL" id="EEC00347.1"/>
    </source>
</evidence>
<dbReference type="EMBL" id="ABJB010353174">
    <property type="status" value="NOT_ANNOTATED_CDS"/>
    <property type="molecule type" value="Genomic_DNA"/>
</dbReference>
<reference evidence="1 3" key="1">
    <citation type="submission" date="2008-03" db="EMBL/GenBank/DDBJ databases">
        <title>Annotation of Ixodes scapularis.</title>
        <authorList>
            <consortium name="Ixodes scapularis Genome Project Consortium"/>
            <person name="Caler E."/>
            <person name="Hannick L.I."/>
            <person name="Bidwell S."/>
            <person name="Joardar V."/>
            <person name="Thiagarajan M."/>
            <person name="Amedeo P."/>
            <person name="Galinsky K.J."/>
            <person name="Schobel S."/>
            <person name="Inman J."/>
            <person name="Hostetler J."/>
            <person name="Miller J."/>
            <person name="Hammond M."/>
            <person name="Megy K."/>
            <person name="Lawson D."/>
            <person name="Kodira C."/>
            <person name="Sutton G."/>
            <person name="Meyer J."/>
            <person name="Hill C.A."/>
            <person name="Birren B."/>
            <person name="Nene V."/>
            <person name="Collins F."/>
            <person name="Alarcon-Chaidez F."/>
            <person name="Wikel S."/>
            <person name="Strausberg R."/>
        </authorList>
    </citation>
    <scope>NUCLEOTIDE SEQUENCE [LARGE SCALE GENOMIC DNA]</scope>
    <source>
        <strain evidence="3">Wikel</strain>
        <strain evidence="1">Wikel colony</strain>
    </source>
</reference>
<name>B7P175_IXOSC</name>
<organism>
    <name type="scientific">Ixodes scapularis</name>
    <name type="common">Black-legged tick</name>
    <name type="synonym">Deer tick</name>
    <dbReference type="NCBI Taxonomy" id="6945"/>
    <lineage>
        <taxon>Eukaryota</taxon>
        <taxon>Metazoa</taxon>
        <taxon>Ecdysozoa</taxon>
        <taxon>Arthropoda</taxon>
        <taxon>Chelicerata</taxon>
        <taxon>Arachnida</taxon>
        <taxon>Acari</taxon>
        <taxon>Parasitiformes</taxon>
        <taxon>Ixodida</taxon>
        <taxon>Ixodoidea</taxon>
        <taxon>Ixodidae</taxon>
        <taxon>Ixodinae</taxon>
        <taxon>Ixodes</taxon>
    </lineage>
</organism>
<evidence type="ECO:0000313" key="3">
    <source>
        <dbReference type="Proteomes" id="UP000001555"/>
    </source>
</evidence>